<sequence length="191" mass="20426">MKSRALYIHIMLLAVAVLTLNGCATSSNASPQAKREMVQSMRSETLKTLYVRKPDVQNQIATSAGYAVFDNANVNVVFASFGGGYGVAKNNRTGKWTYMNMGEAGLGLGLGVKDFNVVMVFHTEAALNRFIDHGWAFGGNADAAAKHKSNGGAVTAEAIVDDVTVYSLTETGLALQAVLKGTKFWVDNELN</sequence>
<evidence type="ECO:0000259" key="2">
    <source>
        <dbReference type="Pfam" id="PF04366"/>
    </source>
</evidence>
<feature type="domain" description="Ysc84 actin-binding" evidence="2">
    <location>
        <begin position="103"/>
        <end position="191"/>
    </location>
</feature>
<dbReference type="InterPro" id="IPR007461">
    <property type="entry name" value="Ysc84_actin-binding"/>
</dbReference>
<protein>
    <submittedName>
        <fullName evidence="3">YSC84-related protein</fullName>
    </submittedName>
</protein>
<dbReference type="EMBL" id="JBCGCU010000019">
    <property type="protein sequence ID" value="MEM0516445.1"/>
    <property type="molecule type" value="Genomic_DNA"/>
</dbReference>
<accession>A0ABU9MZD4</accession>
<keyword evidence="1" id="KW-0732">Signal</keyword>
<feature type="chain" id="PRO_5045177307" evidence="1">
    <location>
        <begin position="30"/>
        <end position="191"/>
    </location>
</feature>
<gene>
    <name evidence="3" type="ORF">WCN91_13645</name>
</gene>
<evidence type="ECO:0000256" key="1">
    <source>
        <dbReference type="SAM" id="SignalP"/>
    </source>
</evidence>
<evidence type="ECO:0000313" key="3">
    <source>
        <dbReference type="EMBL" id="MEM0516445.1"/>
    </source>
</evidence>
<dbReference type="Proteomes" id="UP001447008">
    <property type="component" value="Unassembled WGS sequence"/>
</dbReference>
<comment type="caution">
    <text evidence="3">The sequence shown here is derived from an EMBL/GenBank/DDBJ whole genome shotgun (WGS) entry which is preliminary data.</text>
</comment>
<evidence type="ECO:0000313" key="4">
    <source>
        <dbReference type="Proteomes" id="UP001447008"/>
    </source>
</evidence>
<name>A0ABU9MZD4_9GAMM</name>
<organism evidence="3 4">
    <name type="scientific">Pseudoalteromonas qingdaonensis</name>
    <dbReference type="NCBI Taxonomy" id="3131913"/>
    <lineage>
        <taxon>Bacteria</taxon>
        <taxon>Pseudomonadati</taxon>
        <taxon>Pseudomonadota</taxon>
        <taxon>Gammaproteobacteria</taxon>
        <taxon>Alteromonadales</taxon>
        <taxon>Pseudoalteromonadaceae</taxon>
        <taxon>Pseudoalteromonas</taxon>
    </lineage>
</organism>
<keyword evidence="4" id="KW-1185">Reference proteome</keyword>
<dbReference type="RefSeq" id="WP_342679934.1">
    <property type="nucleotide sequence ID" value="NZ_JBCGCU010000019.1"/>
</dbReference>
<reference evidence="3 4" key="1">
    <citation type="submission" date="2024-03" db="EMBL/GenBank/DDBJ databases">
        <title>Pseudoalteromonas qingdaonensis sp. nov., isolated from the intestines of marine benthic organisms.</title>
        <authorList>
            <person name="Lin X."/>
            <person name="Fang S."/>
            <person name="Hu X."/>
        </authorList>
    </citation>
    <scope>NUCLEOTIDE SEQUENCE [LARGE SCALE GENOMIC DNA]</scope>
    <source>
        <strain evidence="3 4">YIC-827</strain>
    </source>
</reference>
<proteinExistence type="predicted"/>
<feature type="signal peptide" evidence="1">
    <location>
        <begin position="1"/>
        <end position="29"/>
    </location>
</feature>
<dbReference type="Pfam" id="PF04366">
    <property type="entry name" value="Ysc84"/>
    <property type="match status" value="1"/>
</dbReference>